<dbReference type="SUPFAM" id="SSF53901">
    <property type="entry name" value="Thiolase-like"/>
    <property type="match status" value="2"/>
</dbReference>
<comment type="similarity">
    <text evidence="1 5">Belongs to the thiolase-like superfamily. Thiolase family.</text>
</comment>
<reference evidence="8 9" key="1">
    <citation type="submission" date="2019-01" db="EMBL/GenBank/DDBJ databases">
        <authorList>
            <person name="Li J."/>
        </authorList>
    </citation>
    <scope>NUCLEOTIDE SEQUENCE [LARGE SCALE GENOMIC DNA]</scope>
    <source>
        <strain evidence="8 9">CGMCC 4.7180</strain>
    </source>
</reference>
<dbReference type="InterPro" id="IPR050215">
    <property type="entry name" value="Thiolase-like_sf_Thiolase"/>
</dbReference>
<dbReference type="GO" id="GO:0003988">
    <property type="term" value="F:acetyl-CoA C-acyltransferase activity"/>
    <property type="evidence" value="ECO:0007669"/>
    <property type="project" value="UniProtKB-EC"/>
</dbReference>
<dbReference type="EC" id="2.3.1.16" evidence="8"/>
<dbReference type="PANTHER" id="PTHR43853:SF2">
    <property type="entry name" value="3-OXOADIPYL-COA_3-OXO-5,6-DEHYDROSUBERYL-COA THIOLASE"/>
    <property type="match status" value="1"/>
</dbReference>
<dbReference type="NCBIfam" id="TIGR01930">
    <property type="entry name" value="AcCoA-C-Actrans"/>
    <property type="match status" value="1"/>
</dbReference>
<dbReference type="AlphaFoldDB" id="A0A4Q2JTQ1"/>
<dbReference type="GO" id="GO:0005737">
    <property type="term" value="C:cytoplasm"/>
    <property type="evidence" value="ECO:0007669"/>
    <property type="project" value="UniProtKB-ARBA"/>
</dbReference>
<dbReference type="Pfam" id="PF00108">
    <property type="entry name" value="Thiolase_N"/>
    <property type="match status" value="1"/>
</dbReference>
<keyword evidence="2 5" id="KW-0808">Transferase</keyword>
<protein>
    <submittedName>
        <fullName evidence="8">Acetyl-CoA C-acyltransferase</fullName>
        <ecNumber evidence="8">2.3.1.16</ecNumber>
    </submittedName>
</protein>
<dbReference type="InterPro" id="IPR020613">
    <property type="entry name" value="Thiolase_CS"/>
</dbReference>
<dbReference type="InterPro" id="IPR020616">
    <property type="entry name" value="Thiolase_N"/>
</dbReference>
<feature type="domain" description="Thiolase N-terminal" evidence="6">
    <location>
        <begin position="7"/>
        <end position="257"/>
    </location>
</feature>
<evidence type="ECO:0000256" key="2">
    <source>
        <dbReference type="ARBA" id="ARBA00022679"/>
    </source>
</evidence>
<comment type="caution">
    <text evidence="8">The sequence shown here is derived from an EMBL/GenBank/DDBJ whole genome shotgun (WGS) entry which is preliminary data.</text>
</comment>
<dbReference type="InterPro" id="IPR016039">
    <property type="entry name" value="Thiolase-like"/>
</dbReference>
<evidence type="ECO:0000256" key="3">
    <source>
        <dbReference type="ARBA" id="ARBA00023315"/>
    </source>
</evidence>
<evidence type="ECO:0000256" key="4">
    <source>
        <dbReference type="PIRSR" id="PIRSR000429-1"/>
    </source>
</evidence>
<dbReference type="CDD" id="cd00751">
    <property type="entry name" value="thiolase"/>
    <property type="match status" value="1"/>
</dbReference>
<dbReference type="Gene3D" id="3.40.47.10">
    <property type="match status" value="1"/>
</dbReference>
<keyword evidence="9" id="KW-1185">Reference proteome</keyword>
<dbReference type="PIRSF" id="PIRSF000429">
    <property type="entry name" value="Ac-CoA_Ac_transf"/>
    <property type="match status" value="1"/>
</dbReference>
<dbReference type="InterPro" id="IPR020617">
    <property type="entry name" value="Thiolase_C"/>
</dbReference>
<dbReference type="GO" id="GO:0006635">
    <property type="term" value="P:fatty acid beta-oxidation"/>
    <property type="evidence" value="ECO:0007669"/>
    <property type="project" value="TreeGrafter"/>
</dbReference>
<feature type="active site" description="Proton acceptor" evidence="4">
    <location>
        <position position="378"/>
    </location>
</feature>
<feature type="active site" description="Acyl-thioester intermediate" evidence="4">
    <location>
        <position position="95"/>
    </location>
</feature>
<evidence type="ECO:0000256" key="5">
    <source>
        <dbReference type="RuleBase" id="RU003557"/>
    </source>
</evidence>
<dbReference type="Pfam" id="PF02803">
    <property type="entry name" value="Thiolase_C"/>
    <property type="match status" value="1"/>
</dbReference>
<dbReference type="OrthoDB" id="1402717at2"/>
<evidence type="ECO:0000313" key="9">
    <source>
        <dbReference type="Proteomes" id="UP000292881"/>
    </source>
</evidence>
<accession>A0A4Q2JTQ1</accession>
<dbReference type="InterPro" id="IPR002155">
    <property type="entry name" value="Thiolase"/>
</dbReference>
<dbReference type="EMBL" id="SDPL01000004">
    <property type="protein sequence ID" value="RXZ51781.1"/>
    <property type="molecule type" value="Genomic_DNA"/>
</dbReference>
<feature type="active site" description="Proton acceptor" evidence="4">
    <location>
        <position position="347"/>
    </location>
</feature>
<feature type="domain" description="Thiolase C-terminal" evidence="7">
    <location>
        <begin position="268"/>
        <end position="390"/>
    </location>
</feature>
<dbReference type="PROSITE" id="PS00737">
    <property type="entry name" value="THIOLASE_2"/>
    <property type="match status" value="1"/>
</dbReference>
<dbReference type="Proteomes" id="UP000292881">
    <property type="component" value="Unassembled WGS sequence"/>
</dbReference>
<gene>
    <name evidence="8" type="ORF">ESO86_00825</name>
</gene>
<proteinExistence type="inferred from homology"/>
<dbReference type="PANTHER" id="PTHR43853">
    <property type="entry name" value="3-KETOACYL-COA THIOLASE, PEROXISOMAL"/>
    <property type="match status" value="1"/>
</dbReference>
<evidence type="ECO:0000259" key="7">
    <source>
        <dbReference type="Pfam" id="PF02803"/>
    </source>
</evidence>
<sequence>MAERTDVVFVDGVRTPFGKAGEKGMYWNTRADDLVVKAIVGLLERNPNAPKDQIDDVAIAATTQTGDQGLTIGRSAAILAGLPKSVPGFAIDRMCAGAMTSVAMLAGSIGYGQYRLAIGGGVEHMGHHPMGSGVDPNPRFVAEKMVSEDALVMGATAERIHDRFPHLTKERADRYALGSQQRTAAAYEAGKIQQDLVPVAIRTNEGWGLATRDEVMRPETTLEGLAGLKTPFRPHGRVTAGNASGLNDGATAALLASGDAAKEYGLNVKMKLVSYAFAGVDPAIMGIGPVPATEKALRIAGLKMDDIGLLEVNEAFAVQVLSLLEHYGIDDDDPRVNPWGGAIAVGHPLASSGVRLMNQLASQFAERPDVRYGITTMCVGLGQGGTMIWENPNYSRKAAKKA</sequence>
<organism evidence="8 9">
    <name type="scientific">Agromyces binzhouensis</name>
    <dbReference type="NCBI Taxonomy" id="1817495"/>
    <lineage>
        <taxon>Bacteria</taxon>
        <taxon>Bacillati</taxon>
        <taxon>Actinomycetota</taxon>
        <taxon>Actinomycetes</taxon>
        <taxon>Micrococcales</taxon>
        <taxon>Microbacteriaceae</taxon>
        <taxon>Agromyces</taxon>
    </lineage>
</organism>
<evidence type="ECO:0000259" key="6">
    <source>
        <dbReference type="Pfam" id="PF00108"/>
    </source>
</evidence>
<dbReference type="RefSeq" id="WP_129233003.1">
    <property type="nucleotide sequence ID" value="NZ_SDPL01000004.1"/>
</dbReference>
<evidence type="ECO:0000256" key="1">
    <source>
        <dbReference type="ARBA" id="ARBA00010982"/>
    </source>
</evidence>
<keyword evidence="3 5" id="KW-0012">Acyltransferase</keyword>
<name>A0A4Q2JTQ1_9MICO</name>
<evidence type="ECO:0000313" key="8">
    <source>
        <dbReference type="EMBL" id="RXZ51781.1"/>
    </source>
</evidence>
<dbReference type="GO" id="GO:0010124">
    <property type="term" value="P:phenylacetate catabolic process"/>
    <property type="evidence" value="ECO:0007669"/>
    <property type="project" value="TreeGrafter"/>
</dbReference>